<dbReference type="EMBL" id="JBHTLK010000264">
    <property type="protein sequence ID" value="MFD1151682.1"/>
    <property type="molecule type" value="Genomic_DNA"/>
</dbReference>
<protein>
    <submittedName>
        <fullName evidence="1">Uncharacterized protein</fullName>
    </submittedName>
</protein>
<gene>
    <name evidence="1" type="ORF">ACFQ3T_31495</name>
</gene>
<organism evidence="1 2">
    <name type="scientific">Saccharothrix hoggarensis</name>
    <dbReference type="NCBI Taxonomy" id="913853"/>
    <lineage>
        <taxon>Bacteria</taxon>
        <taxon>Bacillati</taxon>
        <taxon>Actinomycetota</taxon>
        <taxon>Actinomycetes</taxon>
        <taxon>Pseudonocardiales</taxon>
        <taxon>Pseudonocardiaceae</taxon>
        <taxon>Saccharothrix</taxon>
    </lineage>
</organism>
<sequence length="68" mass="7143">LRPLLADAARRDAYGVAAADRVDARYSTARIAAETVRVYRLATGLSEVVEAAAVDGAVRDGGTMVHDV</sequence>
<keyword evidence="2" id="KW-1185">Reference proteome</keyword>
<dbReference type="Proteomes" id="UP001597168">
    <property type="component" value="Unassembled WGS sequence"/>
</dbReference>
<reference evidence="2" key="1">
    <citation type="journal article" date="2019" name="Int. J. Syst. Evol. Microbiol.">
        <title>The Global Catalogue of Microorganisms (GCM) 10K type strain sequencing project: providing services to taxonomists for standard genome sequencing and annotation.</title>
        <authorList>
            <consortium name="The Broad Institute Genomics Platform"/>
            <consortium name="The Broad Institute Genome Sequencing Center for Infectious Disease"/>
            <person name="Wu L."/>
            <person name="Ma J."/>
        </authorList>
    </citation>
    <scope>NUCLEOTIDE SEQUENCE [LARGE SCALE GENOMIC DNA]</scope>
    <source>
        <strain evidence="2">CCUG 60214</strain>
    </source>
</reference>
<name>A0ABW3R3J7_9PSEU</name>
<feature type="non-terminal residue" evidence="1">
    <location>
        <position position="1"/>
    </location>
</feature>
<dbReference type="RefSeq" id="WP_380728911.1">
    <property type="nucleotide sequence ID" value="NZ_JBHTLK010000264.1"/>
</dbReference>
<comment type="caution">
    <text evidence="1">The sequence shown here is derived from an EMBL/GenBank/DDBJ whole genome shotgun (WGS) entry which is preliminary data.</text>
</comment>
<evidence type="ECO:0000313" key="2">
    <source>
        <dbReference type="Proteomes" id="UP001597168"/>
    </source>
</evidence>
<proteinExistence type="predicted"/>
<accession>A0ABW3R3J7</accession>
<evidence type="ECO:0000313" key="1">
    <source>
        <dbReference type="EMBL" id="MFD1151682.1"/>
    </source>
</evidence>